<evidence type="ECO:0000256" key="5">
    <source>
        <dbReference type="ARBA" id="ARBA00022989"/>
    </source>
</evidence>
<evidence type="ECO:0000256" key="3">
    <source>
        <dbReference type="ARBA" id="ARBA00022475"/>
    </source>
</evidence>
<evidence type="ECO:0000256" key="6">
    <source>
        <dbReference type="ARBA" id="ARBA00023136"/>
    </source>
</evidence>
<keyword evidence="5 7" id="KW-1133">Transmembrane helix</keyword>
<dbReference type="PANTHER" id="PTHR43744">
    <property type="entry name" value="ABC TRANSPORTER PERMEASE PROTEIN MG189-RELATED-RELATED"/>
    <property type="match status" value="1"/>
</dbReference>
<accession>A0ABR9W1S1</accession>
<keyword evidence="6 7" id="KW-0472">Membrane</keyword>
<feature type="transmembrane region" description="Helical" evidence="7">
    <location>
        <begin position="254"/>
        <end position="275"/>
    </location>
</feature>
<dbReference type="RefSeq" id="WP_193866136.1">
    <property type="nucleotide sequence ID" value="NZ_JADEYR010000009.1"/>
</dbReference>
<dbReference type="InterPro" id="IPR000515">
    <property type="entry name" value="MetI-like"/>
</dbReference>
<dbReference type="SUPFAM" id="SSF161098">
    <property type="entry name" value="MetI-like"/>
    <property type="match status" value="1"/>
</dbReference>
<feature type="transmembrane region" description="Helical" evidence="7">
    <location>
        <begin position="25"/>
        <end position="48"/>
    </location>
</feature>
<dbReference type="PROSITE" id="PS50928">
    <property type="entry name" value="ABC_TM1"/>
    <property type="match status" value="1"/>
</dbReference>
<feature type="transmembrane region" description="Helical" evidence="7">
    <location>
        <begin position="122"/>
        <end position="143"/>
    </location>
</feature>
<evidence type="ECO:0000313" key="9">
    <source>
        <dbReference type="EMBL" id="MBE9404392.1"/>
    </source>
</evidence>
<evidence type="ECO:0000313" key="10">
    <source>
        <dbReference type="Proteomes" id="UP000644727"/>
    </source>
</evidence>
<evidence type="ECO:0000256" key="7">
    <source>
        <dbReference type="RuleBase" id="RU363032"/>
    </source>
</evidence>
<dbReference type="CDD" id="cd06261">
    <property type="entry name" value="TM_PBP2"/>
    <property type="match status" value="1"/>
</dbReference>
<feature type="transmembrane region" description="Helical" evidence="7">
    <location>
        <begin position="155"/>
        <end position="176"/>
    </location>
</feature>
<dbReference type="Gene3D" id="1.10.3720.10">
    <property type="entry name" value="MetI-like"/>
    <property type="match status" value="1"/>
</dbReference>
<keyword evidence="4 7" id="KW-0812">Transmembrane</keyword>
<dbReference type="InterPro" id="IPR035906">
    <property type="entry name" value="MetI-like_sf"/>
</dbReference>
<keyword evidence="2 7" id="KW-0813">Transport</keyword>
<evidence type="ECO:0000256" key="4">
    <source>
        <dbReference type="ARBA" id="ARBA00022692"/>
    </source>
</evidence>
<evidence type="ECO:0000256" key="2">
    <source>
        <dbReference type="ARBA" id="ARBA00022448"/>
    </source>
</evidence>
<proteinExistence type="inferred from homology"/>
<evidence type="ECO:0000259" key="8">
    <source>
        <dbReference type="PROSITE" id="PS50928"/>
    </source>
</evidence>
<name>A0ABR9W1S1_9MICO</name>
<comment type="caution">
    <text evidence="9">The sequence shown here is derived from an EMBL/GenBank/DDBJ whole genome shotgun (WGS) entry which is preliminary data.</text>
</comment>
<comment type="similarity">
    <text evidence="7">Belongs to the binding-protein-dependent transport system permease family.</text>
</comment>
<feature type="domain" description="ABC transmembrane type-1" evidence="8">
    <location>
        <begin position="87"/>
        <end position="275"/>
    </location>
</feature>
<gene>
    <name evidence="9" type="ORF">IOE58_09415</name>
</gene>
<dbReference type="PANTHER" id="PTHR43744:SF8">
    <property type="entry name" value="SN-GLYCEROL-3-PHOSPHATE TRANSPORT SYSTEM PERMEASE PROTEIN UGPE"/>
    <property type="match status" value="1"/>
</dbReference>
<keyword evidence="3" id="KW-1003">Cell membrane</keyword>
<comment type="subcellular location">
    <subcellularLocation>
        <location evidence="1 7">Cell membrane</location>
        <topology evidence="1 7">Multi-pass membrane protein</topology>
    </subcellularLocation>
</comment>
<feature type="transmembrane region" description="Helical" evidence="7">
    <location>
        <begin position="197"/>
        <end position="220"/>
    </location>
</feature>
<evidence type="ECO:0000256" key="1">
    <source>
        <dbReference type="ARBA" id="ARBA00004651"/>
    </source>
</evidence>
<dbReference type="Pfam" id="PF00528">
    <property type="entry name" value="BPD_transp_1"/>
    <property type="match status" value="1"/>
</dbReference>
<feature type="transmembrane region" description="Helical" evidence="7">
    <location>
        <begin position="91"/>
        <end position="110"/>
    </location>
</feature>
<protein>
    <submittedName>
        <fullName evidence="9">Carbohydrate ABC transporter permease</fullName>
    </submittedName>
</protein>
<sequence>MSISSNSSKPSTWTSTSHRKVRPAAVVRTVNLTALALLVLIPLVWTVLGSFKNQSELAQRPPTLIPRSWHPENYSTALTGFDVLRYLSNSVIVVVVATLLTLAINSMAAYALSRYNFRGKNVLFLVTLATIMIPLQVILIPVYQVTASLGLTNSLWGVILPAIATPTGVFLLRQYMLTLPDELIDSARIDGAREFGIFWRIVLPLCKPALAVLTIFSVLWRWNDFLWPLVVTNERTRTLPVALQRFASQEVVPFNLVLAIAVVSMVPVLICFLVFQRQIVQGIASTGMK</sequence>
<dbReference type="Proteomes" id="UP000644727">
    <property type="component" value="Unassembled WGS sequence"/>
</dbReference>
<organism evidence="9 10">
    <name type="scientific">Brachybacterium epidermidis</name>
    <dbReference type="NCBI Taxonomy" id="2781983"/>
    <lineage>
        <taxon>Bacteria</taxon>
        <taxon>Bacillati</taxon>
        <taxon>Actinomycetota</taxon>
        <taxon>Actinomycetes</taxon>
        <taxon>Micrococcales</taxon>
        <taxon>Dermabacteraceae</taxon>
        <taxon>Brachybacterium</taxon>
    </lineage>
</organism>
<keyword evidence="10" id="KW-1185">Reference proteome</keyword>
<reference evidence="9 10" key="1">
    <citation type="submission" date="2020-10" db="EMBL/GenBank/DDBJ databases">
        <title>Draft genome and description of Brachybacterium epidermidis sp nov.</title>
        <authorList>
            <person name="Boxberger M."/>
            <person name="La Scola B."/>
        </authorList>
    </citation>
    <scope>NUCLEOTIDE SEQUENCE [LARGE SCALE GENOMIC DNA]</scope>
    <source>
        <strain evidence="9 10">Marseille-Q2903</strain>
    </source>
</reference>
<dbReference type="EMBL" id="JADEYR010000009">
    <property type="protein sequence ID" value="MBE9404392.1"/>
    <property type="molecule type" value="Genomic_DNA"/>
</dbReference>